<evidence type="ECO:0000313" key="3">
    <source>
        <dbReference type="Proteomes" id="UP000000390"/>
    </source>
</evidence>
<dbReference type="HOGENOM" id="CLU_3003020_0_0_2"/>
<dbReference type="KEGG" id="hje:HacjB3_04150"/>
<evidence type="ECO:0000313" key="2">
    <source>
        <dbReference type="EMBL" id="ADJ14221.1"/>
    </source>
</evidence>
<dbReference type="PATRIC" id="fig|795797.18.peg.835"/>
<protein>
    <submittedName>
        <fullName evidence="2">Uncharacterized protein</fullName>
    </submittedName>
</protein>
<dbReference type="EMBL" id="CP002062">
    <property type="protein sequence ID" value="ADJ14221.1"/>
    <property type="molecule type" value="Genomic_DNA"/>
</dbReference>
<feature type="region of interest" description="Disordered" evidence="1">
    <location>
        <begin position="1"/>
        <end position="31"/>
    </location>
</feature>
<dbReference type="Proteomes" id="UP000000390">
    <property type="component" value="Chromosome"/>
</dbReference>
<proteinExistence type="predicted"/>
<sequence length="56" mass="6052">MNIAGPTESAEKTAHASAVRPRRAEWANTASRTGSAIHTAYRVDVCYWSDSADASR</sequence>
<gene>
    <name evidence="2" type="ordered locus">HacjB3_04150</name>
</gene>
<evidence type="ECO:0000256" key="1">
    <source>
        <dbReference type="SAM" id="MobiDB-lite"/>
    </source>
</evidence>
<name>D8J8N6_HALJB</name>
<reference evidence="2 3" key="1">
    <citation type="journal article" date="2010" name="J. Bacteriol.">
        <title>Complete genome sequence of Halalkalicoccus jeotgali B3(T), an extremely halophilic archaeon.</title>
        <authorList>
            <person name="Roh S.W."/>
            <person name="Nam Y.D."/>
            <person name="Nam S.H."/>
            <person name="Choi S.H."/>
            <person name="Park H.S."/>
            <person name="Bae J.W."/>
        </authorList>
    </citation>
    <scope>NUCLEOTIDE SEQUENCE [LARGE SCALE GENOMIC DNA]</scope>
    <source>
        <strain evidence="3">DSM 18796 / CECT 7217 / JCM 14584 / KCTC 4019 / B3</strain>
    </source>
</reference>
<dbReference type="AlphaFoldDB" id="D8J8N6"/>
<accession>D8J8N6</accession>
<organism evidence="2 3">
    <name type="scientific">Halalkalicoccus jeotgali (strain DSM 18796 / CECT 7217 / JCM 14584 / KCTC 4019 / B3)</name>
    <dbReference type="NCBI Taxonomy" id="795797"/>
    <lineage>
        <taxon>Archaea</taxon>
        <taxon>Methanobacteriati</taxon>
        <taxon>Methanobacteriota</taxon>
        <taxon>Stenosarchaea group</taxon>
        <taxon>Halobacteria</taxon>
        <taxon>Halobacteriales</taxon>
        <taxon>Halococcaceae</taxon>
        <taxon>Halalkalicoccus</taxon>
    </lineage>
</organism>